<dbReference type="AlphaFoldDB" id="A0A1W6MJU3"/>
<dbReference type="EMBL" id="CP019344">
    <property type="protein sequence ID" value="ARN77739.1"/>
    <property type="molecule type" value="Genomic_DNA"/>
</dbReference>
<keyword evidence="2" id="KW-0540">Nuclease</keyword>
<dbReference type="InterPro" id="IPR029464">
    <property type="entry name" value="HSDR_N"/>
</dbReference>
<gene>
    <name evidence="2" type="ORF">BST97_06865</name>
</gene>
<proteinExistence type="predicted"/>
<dbReference type="Pfam" id="PF13588">
    <property type="entry name" value="HSDR_N_2"/>
    <property type="match status" value="1"/>
</dbReference>
<evidence type="ECO:0000313" key="2">
    <source>
        <dbReference type="EMBL" id="ARN77739.1"/>
    </source>
</evidence>
<dbReference type="OrthoDB" id="9790377at2"/>
<organism evidence="2 3">
    <name type="scientific">Nonlabens spongiae</name>
    <dbReference type="NCBI Taxonomy" id="331648"/>
    <lineage>
        <taxon>Bacteria</taxon>
        <taxon>Pseudomonadati</taxon>
        <taxon>Bacteroidota</taxon>
        <taxon>Flavobacteriia</taxon>
        <taxon>Flavobacteriales</taxon>
        <taxon>Flavobacteriaceae</taxon>
        <taxon>Nonlabens</taxon>
    </lineage>
</organism>
<accession>A0A1W6MJU3</accession>
<feature type="domain" description="Type I restriction enzyme R protein N-terminal" evidence="1">
    <location>
        <begin position="35"/>
        <end position="144"/>
    </location>
</feature>
<protein>
    <submittedName>
        <fullName evidence="2">Restriction endonuclease subunit R</fullName>
    </submittedName>
</protein>
<keyword evidence="2" id="KW-0255">Endonuclease</keyword>
<evidence type="ECO:0000259" key="1">
    <source>
        <dbReference type="Pfam" id="PF13588"/>
    </source>
</evidence>
<dbReference type="GO" id="GO:0004519">
    <property type="term" value="F:endonuclease activity"/>
    <property type="evidence" value="ECO:0007669"/>
    <property type="project" value="UniProtKB-KW"/>
</dbReference>
<dbReference type="Gene3D" id="3.40.1350.10">
    <property type="match status" value="1"/>
</dbReference>
<dbReference type="STRING" id="331648.BST97_06865"/>
<evidence type="ECO:0000313" key="3">
    <source>
        <dbReference type="Proteomes" id="UP000193431"/>
    </source>
</evidence>
<name>A0A1W6MJU3_9FLAO</name>
<keyword evidence="3" id="KW-1185">Reference proteome</keyword>
<dbReference type="Proteomes" id="UP000193431">
    <property type="component" value="Chromosome"/>
</dbReference>
<sequence>MIPLRLPPATFRIKNTEKGQSIFDPIRKKFVHLTPEEWVRQHVVFMLLSRKRTPQNLMNIEKELNVAGTKKRYDILVYNKDGSIFLAVECKAPKVKIDQNVFDQIARYNLALDADYLMVTNGLSHYYCIMDYEHKSYNFIEELPDYQL</sequence>
<dbReference type="GO" id="GO:0003676">
    <property type="term" value="F:nucleic acid binding"/>
    <property type="evidence" value="ECO:0007669"/>
    <property type="project" value="InterPro"/>
</dbReference>
<keyword evidence="2" id="KW-0378">Hydrolase</keyword>
<reference evidence="2 3" key="1">
    <citation type="submission" date="2016-11" db="EMBL/GenBank/DDBJ databases">
        <title>Trade-off between light-utilization and light-protection in marine flavobacteria.</title>
        <authorList>
            <person name="Kumagai Y."/>
        </authorList>
    </citation>
    <scope>NUCLEOTIDE SEQUENCE [LARGE SCALE GENOMIC DNA]</scope>
    <source>
        <strain evidence="2 3">JCM 13191</strain>
    </source>
</reference>
<dbReference type="RefSeq" id="WP_085766540.1">
    <property type="nucleotide sequence ID" value="NZ_CP019344.1"/>
</dbReference>
<dbReference type="InterPro" id="IPR011856">
    <property type="entry name" value="tRNA_endonuc-like_dom_sf"/>
</dbReference>